<dbReference type="InterPro" id="IPR017133">
    <property type="entry name" value="PvcA"/>
</dbReference>
<gene>
    <name evidence="1" type="primary">pvcA</name>
    <name evidence="1" type="ORF">GCM10010315_34730</name>
</gene>
<dbReference type="PANTHER" id="PTHR37285">
    <property type="entry name" value="SPORE WALL MATURATION PROTEIN DIT1"/>
    <property type="match status" value="1"/>
</dbReference>
<evidence type="ECO:0000313" key="2">
    <source>
        <dbReference type="Proteomes" id="UP001500886"/>
    </source>
</evidence>
<evidence type="ECO:0000313" key="1">
    <source>
        <dbReference type="EMBL" id="GAA2718710.1"/>
    </source>
</evidence>
<reference evidence="2" key="1">
    <citation type="journal article" date="2019" name="Int. J. Syst. Evol. Microbiol.">
        <title>The Global Catalogue of Microorganisms (GCM) 10K type strain sequencing project: providing services to taxonomists for standard genome sequencing and annotation.</title>
        <authorList>
            <consortium name="The Broad Institute Genomics Platform"/>
            <consortium name="The Broad Institute Genome Sequencing Center for Infectious Disease"/>
            <person name="Wu L."/>
            <person name="Ma J."/>
        </authorList>
    </citation>
    <scope>NUCLEOTIDE SEQUENCE [LARGE SCALE GENOMIC DNA]</scope>
    <source>
        <strain evidence="2">JCM 4542</strain>
    </source>
</reference>
<accession>A0ABP6G7W1</accession>
<organism evidence="1 2">
    <name type="scientific">Streptomyces luteosporeus</name>
    <dbReference type="NCBI Taxonomy" id="173856"/>
    <lineage>
        <taxon>Bacteria</taxon>
        <taxon>Bacillati</taxon>
        <taxon>Actinomycetota</taxon>
        <taxon>Actinomycetes</taxon>
        <taxon>Kitasatosporales</taxon>
        <taxon>Streptomycetaceae</taxon>
        <taxon>Streptomyces</taxon>
    </lineage>
</organism>
<proteinExistence type="predicted"/>
<dbReference type="PANTHER" id="PTHR37285:SF5">
    <property type="entry name" value="SPORE WALL MATURATION PROTEIN DIT1"/>
    <property type="match status" value="1"/>
</dbReference>
<dbReference type="Proteomes" id="UP001500886">
    <property type="component" value="Unassembled WGS sequence"/>
</dbReference>
<name>A0ABP6G7W1_9ACTN</name>
<comment type="caution">
    <text evidence="1">The sequence shown here is derived from an EMBL/GenBank/DDBJ whole genome shotgun (WGS) entry which is preliminary data.</text>
</comment>
<dbReference type="Pfam" id="PF05141">
    <property type="entry name" value="DIT1_PvcA"/>
    <property type="match status" value="1"/>
</dbReference>
<dbReference type="Gene3D" id="3.30.60.140">
    <property type="match status" value="1"/>
</dbReference>
<dbReference type="RefSeq" id="WP_344436252.1">
    <property type="nucleotide sequence ID" value="NZ_BAAASL010000012.1"/>
</dbReference>
<keyword evidence="2" id="KW-1185">Reference proteome</keyword>
<dbReference type="InterPro" id="IPR007817">
    <property type="entry name" value="Isocyanide_synthase_DIT1"/>
</dbReference>
<sequence length="323" mass="35485">MDDTDVRRTAQRVMELVLRHQRTASAHDARPPAGGPCPACRDAHLPQVERYVAAGEPVLLVLPAFPGKSPNTAKVLGVLPDTAERLALEFLAGLTRRIREVYAPGARILICSDGRVFGDVVGIPDSDITAYQQEMRHLIDALPQPAGIDLFNLEDIPELAGLGHDRMREVLCEQYAEPLEQLRERVRAGEEVALYRAMTRFLFEDGNTPEYTGSRAALQRDARTRAYAVMQRSKAWGDLLGDRFPGAVRLSIHPQPCGAEKLGIHLVDTPDNWLTPWHSVALRTAGGDYVLMKRQEAEELGAEPVLVDGRPAHYALPAAVAAA</sequence>
<protein>
    <submittedName>
        <fullName evidence="1">Paerucumarin biosynthesis protein PvcA</fullName>
    </submittedName>
</protein>
<dbReference type="PIRSF" id="PIRSF037196">
    <property type="entry name" value="Pyoverdine_chromoph_PvcA"/>
    <property type="match status" value="1"/>
</dbReference>
<dbReference type="EMBL" id="BAAASL010000012">
    <property type="protein sequence ID" value="GAA2718710.1"/>
    <property type="molecule type" value="Genomic_DNA"/>
</dbReference>